<feature type="non-terminal residue" evidence="1">
    <location>
        <position position="1"/>
    </location>
</feature>
<sequence>IIFTNIQCDVTDSIFAKMHCFREHNRTLNLEITTSNIDVSGLLGIAELNLYIYGRNKVMRLKGLRLDFCQILGNTRKTSLVTFLSKGIKESMKNLPKKCPFPRVSFDFRQSE</sequence>
<name>A0AAD4JUG3_9MUSC</name>
<dbReference type="Pfam" id="PF06477">
    <property type="entry name" value="DUF1091"/>
    <property type="match status" value="1"/>
</dbReference>
<protein>
    <submittedName>
        <fullName evidence="1">Uncharacterized protein</fullName>
    </submittedName>
</protein>
<dbReference type="Proteomes" id="UP001200034">
    <property type="component" value="Unassembled WGS sequence"/>
</dbReference>
<keyword evidence="2" id="KW-1185">Reference proteome</keyword>
<dbReference type="EMBL" id="JAJJHW010003409">
    <property type="protein sequence ID" value="KAH8359631.1"/>
    <property type="molecule type" value="Genomic_DNA"/>
</dbReference>
<comment type="caution">
    <text evidence="1">The sequence shown here is derived from an EMBL/GenBank/DDBJ whole genome shotgun (WGS) entry which is preliminary data.</text>
</comment>
<organism evidence="1 2">
    <name type="scientific">Drosophila rubida</name>
    <dbReference type="NCBI Taxonomy" id="30044"/>
    <lineage>
        <taxon>Eukaryota</taxon>
        <taxon>Metazoa</taxon>
        <taxon>Ecdysozoa</taxon>
        <taxon>Arthropoda</taxon>
        <taxon>Hexapoda</taxon>
        <taxon>Insecta</taxon>
        <taxon>Pterygota</taxon>
        <taxon>Neoptera</taxon>
        <taxon>Endopterygota</taxon>
        <taxon>Diptera</taxon>
        <taxon>Brachycera</taxon>
        <taxon>Muscomorpha</taxon>
        <taxon>Ephydroidea</taxon>
        <taxon>Drosophilidae</taxon>
        <taxon>Drosophila</taxon>
    </lineage>
</organism>
<dbReference type="AlphaFoldDB" id="A0AAD4JUG3"/>
<gene>
    <name evidence="1" type="ORF">KR093_007950</name>
</gene>
<evidence type="ECO:0000313" key="2">
    <source>
        <dbReference type="Proteomes" id="UP001200034"/>
    </source>
</evidence>
<reference evidence="1" key="1">
    <citation type="journal article" date="2021" name="Mol. Ecol. Resour.">
        <title>Phylogenomic analyses of the genus Drosophila reveals genomic signals of climate adaptation.</title>
        <authorList>
            <person name="Li F."/>
            <person name="Rane R.V."/>
            <person name="Luria V."/>
            <person name="Xiong Z."/>
            <person name="Chen J."/>
            <person name="Li Z."/>
            <person name="Catullo R.A."/>
            <person name="Griffin P.C."/>
            <person name="Schiffer M."/>
            <person name="Pearce S."/>
            <person name="Lee S.F."/>
            <person name="McElroy K."/>
            <person name="Stocker A."/>
            <person name="Shirriffs J."/>
            <person name="Cockerell F."/>
            <person name="Coppin C."/>
            <person name="Sgro C.M."/>
            <person name="Karger A."/>
            <person name="Cain J.W."/>
            <person name="Weber J.A."/>
            <person name="Santpere G."/>
            <person name="Kirschner M.W."/>
            <person name="Hoffmann A.A."/>
            <person name="Oakeshott J.G."/>
            <person name="Zhang G."/>
        </authorList>
    </citation>
    <scope>NUCLEOTIDE SEQUENCE</scope>
    <source>
        <strain evidence="1">BGI-SZ-2011g</strain>
    </source>
</reference>
<accession>A0AAD4JUG3</accession>
<dbReference type="InterPro" id="IPR010512">
    <property type="entry name" value="DUF1091"/>
</dbReference>
<proteinExistence type="predicted"/>
<feature type="non-terminal residue" evidence="1">
    <location>
        <position position="112"/>
    </location>
</feature>
<evidence type="ECO:0000313" key="1">
    <source>
        <dbReference type="EMBL" id="KAH8359631.1"/>
    </source>
</evidence>